<dbReference type="FunFam" id="3.40.50.300:FF:001488">
    <property type="entry name" value="Putative helicase CHR10"/>
    <property type="match status" value="1"/>
</dbReference>
<dbReference type="GO" id="GO:0005783">
    <property type="term" value="C:endoplasmic reticulum"/>
    <property type="evidence" value="ECO:0007669"/>
    <property type="project" value="UniProtKB-ARBA"/>
</dbReference>
<dbReference type="InterPro" id="IPR038718">
    <property type="entry name" value="SNF2-like_sf"/>
</dbReference>
<gene>
    <name evidence="13" type="ORF">EZV62_009575</name>
</gene>
<dbReference type="Proteomes" id="UP000323000">
    <property type="component" value="Chromosome 4"/>
</dbReference>
<dbReference type="Pfam" id="PF00195">
    <property type="entry name" value="Chal_sti_synt_N"/>
    <property type="match status" value="1"/>
</dbReference>
<dbReference type="InterPro" id="IPR001650">
    <property type="entry name" value="Helicase_C-like"/>
</dbReference>
<keyword evidence="14" id="KW-1185">Reference proteome</keyword>
<dbReference type="InterPro" id="IPR049730">
    <property type="entry name" value="SNF2/RAD54-like_C"/>
</dbReference>
<dbReference type="SUPFAM" id="SSF81901">
    <property type="entry name" value="HCP-like"/>
    <property type="match status" value="1"/>
</dbReference>
<comment type="similarity">
    <text evidence="2">Belongs to the thiolase-like superfamily. Chalcone/stilbene synthases family.</text>
</comment>
<keyword evidence="8" id="KW-0539">Nucleus</keyword>
<dbReference type="GO" id="GO:0003678">
    <property type="term" value="F:DNA helicase activity"/>
    <property type="evidence" value="ECO:0007669"/>
    <property type="project" value="InterPro"/>
</dbReference>
<organism evidence="13 14">
    <name type="scientific">Acer yangbiense</name>
    <dbReference type="NCBI Taxonomy" id="1000413"/>
    <lineage>
        <taxon>Eukaryota</taxon>
        <taxon>Viridiplantae</taxon>
        <taxon>Streptophyta</taxon>
        <taxon>Embryophyta</taxon>
        <taxon>Tracheophyta</taxon>
        <taxon>Spermatophyta</taxon>
        <taxon>Magnoliopsida</taxon>
        <taxon>eudicotyledons</taxon>
        <taxon>Gunneridae</taxon>
        <taxon>Pentapetalae</taxon>
        <taxon>rosids</taxon>
        <taxon>malvids</taxon>
        <taxon>Sapindales</taxon>
        <taxon>Sapindaceae</taxon>
        <taxon>Hippocastanoideae</taxon>
        <taxon>Acereae</taxon>
        <taxon>Acer</taxon>
    </lineage>
</organism>
<keyword evidence="6" id="KW-0378">Hydrolase</keyword>
<feature type="repeat" description="PPR" evidence="10">
    <location>
        <begin position="1485"/>
        <end position="1520"/>
    </location>
</feature>
<feature type="repeat" description="PPR" evidence="10">
    <location>
        <begin position="1521"/>
        <end position="1555"/>
    </location>
</feature>
<dbReference type="OrthoDB" id="5857104at2759"/>
<dbReference type="Pfam" id="PF02797">
    <property type="entry name" value="Chal_sti_synt_C"/>
    <property type="match status" value="1"/>
</dbReference>
<dbReference type="InterPro" id="IPR002885">
    <property type="entry name" value="PPR_rpt"/>
</dbReference>
<feature type="repeat" description="PPR" evidence="10">
    <location>
        <begin position="1628"/>
        <end position="1662"/>
    </location>
</feature>
<dbReference type="InterPro" id="IPR001099">
    <property type="entry name" value="Chalcone/stilbene_synt_N"/>
</dbReference>
<dbReference type="InterPro" id="IPR031053">
    <property type="entry name" value="ALC1"/>
</dbReference>
<dbReference type="Pfam" id="PF00271">
    <property type="entry name" value="Helicase_C"/>
    <property type="match status" value="1"/>
</dbReference>
<evidence type="ECO:0000256" key="3">
    <source>
        <dbReference type="ARBA" id="ARBA00007025"/>
    </source>
</evidence>
<dbReference type="SUPFAM" id="SSF52540">
    <property type="entry name" value="P-loop containing nucleoside triphosphate hydrolases"/>
    <property type="match status" value="2"/>
</dbReference>
<sequence length="2464" mass="271213">MPKPVKELVAAAEELAGAGVEATVAAGEELTPKASNAVVEAEDAFVLLAAGVAAVVVVTVENNGAAGVLKESEVGFAAVGVVETVAAAEEAALVKPKDGSENAVETEKGEGLIELGFEGNEGAALDEAAAPTEPPNKDGAELAAADEAAVDAEKDVEYGDVVVFKVEPGAADKDDPNRGEGVAADGVVPNGDGVVLGVELGLAADGEAPNRDEGAAAADGIVPNRDGAVLGVELGLAADGEAPNRAEGEAVAPNRDEDAAAADGVVPNGDVVVLGVELAADGVAPNMDGEADTVAADGVAPNGDGVGVEVEPNPKGEGEAEEVVVAVDGVNPNGADWTVLGFVEDAMGDGEDEEELKGNAKADVEEPELRFVANPEEDAEVLDPNGNDILVTLSVSLSLTHSLSLFALSIKGFELERFLVVSLLSQRNCSQTEISPSFGRFGHLVLDPIPGGYLVHKFKIMKYEQRLEAAAKTIYEDDDARGVGARVVDLADFGVTATLKPYQVEGVSWLIRRFLLGVNVILGDEMGLGKTLQAISFLSYLKTHQMSTGPFLVLCPLSVTDGWVSEIEKFTPGLQALRYVGDKEHRCSLRKAMYTHVKEHSVSDVSSLPFDVLLTTYDIALVDQDFLSQIPWYYAIIDEAQRLKNPSSVLYNVLIEHFLIPRRLLMTGTPIQNNLSELWSLMHFCMPSVFGTLEQFLSTFKEAGDLSSANIKESFRSLKWILGAFMLRRTKAKLIECGNLVLPPLTEITVMAPLVSLQKKVYTSILRKELPTLLALSSGASGHQSLQNIVIQLRKACSHPYLFPGIEPEPYEEGEHLVQASGKLVILDQLLQKLYDSRHRVLLFAQMTTTLDILQDFLELRKYSYERLDGSVRAEERFAAIRSFSGPSAEGRMTSKADGNNAFVFMISTRAGGVGLNLVAADTVIFYEQDWNPQVDKQALQRAHRIGQMNHVLSINLVTRNTVDEVIMRRAERKLQLSHTVVGDDAMDKDQKETMGVEIGDLRSIIFGLHKFDLKEINNEESNITNLSELISMVEKVIAIRHEQILGEAGQKFEVDPNILDRSDLVMQGSSASTVFDSGLDEASYLAWVEKFKETSQSSGDSIVEMGNRKKLPEDKHFKLEAARKKTEEKKLAKWEAHGYHSLSVKDPICPVDGDMMSDSGYVHLVYGDCTHPSKVCPSEPAIVFSCVDNSGNWGHGGMFDALAKLSASITDAYQRASEFGDLHLGDLHLIRINEDSDKETEDNIPMWVALAVVQSFNPRRKVPRSDISIPDLESCLSKALFSAAQNSGNFDSHATDWLSRWVRSFTMVYRGTSSTKIRFHLQHKDFCVLLQKVILTMAWCAMSISCIMKPNTSMARLINTTSWSADLESALSSMCPSPSKTTVDQTLRLVKSPQKALQFFDWVQQIGFSHNDQSFFLMLEILGRSRNLNIARNFLLSIEKRSGGSIKPGDKFFNSLIRSYGNAGLFQESIKIFTMMKSIGVSPSVITFNSLLLILLKRGRTNMAKSVFDEMLSTFGVKPDVYTFNILIRGFCKNSMVDEGFRFFKEMERFKCDPDVVTYNTIVDGLCRVGKVNTACNVVKGMGRKVADLNPNVVSYTTLIRGYCMKQDIDEALVTFEEMINRGLKPSRVTYNTLIKGLCEARKLDKIKEILEGAKDNGGFTPDTCTFNTLINAHCSVGNLVEAFNMFERMKELRVLPDSATYSVLIRSLCQKGDFEKAEKLFDELSGKEILLSETGCTPLVAAYNPMFEYLCGNGKTKKAERVFRQLMRRGTQDPSTFKTLIMGHCREGTFEAGYELLVLMLRRDYVPDFETYDSLINGLLEKGEALVAQQTLEKMLKSSHLPRTSTFHSILTDLVKKKYAYESASMIMLMLEKKIRQSIGLSTDAVILLFSSRLKENAFQIVGLLYDNGFEVGMEEVLSFLCQSRKLLEAHKMLLFGLEKHHSIDIHICSTVLEGLCKIHKLSEAFQLYYELVEKGVHQHLSCLEDLKNALEASGKREEAEGLFWANTGINADALLVKARLLDAQTSCTIYHAQLELEPCNGTEYNTEFLAEFRGQCFPLFHNIPSFLFCFNMSKINSNGSSSRSSAPSRRLPTPGKAAVLAIGKAFPRQLIPQECLVEGYIRDTKCEDVSIKEKLERLCKTTTVKTRYTVMSKEILDKYPELATEGTPTIKQRLDIANPAVVEMAMEASLACIKEWGRPVEDITHIVYVSSSEIRLPGGDLYLASQLGLRNDVGRVMLYFLGCYGGVTGLRVAKDIAENNPGSRVLLTTSETTILGFRPPNKARPYDLVGAALFGDGAAAVIVGANPLMDKESPFLELHYAVQQFLPGTQNVIDGRLTEEGINFKLGRDLPQKIEDNIEVFCKKLMAKADLKEFNDLFWAVHPGGPAILNRLESNLKLENNKLECSRRALMDYGNVSSNTIFYVMDNMREELKKKKEMEEWGLALAFGPGITFEGILLRSL</sequence>
<dbReference type="InterPro" id="IPR000330">
    <property type="entry name" value="SNF2_N"/>
</dbReference>
<feature type="repeat" description="PPR" evidence="10">
    <location>
        <begin position="1593"/>
        <end position="1627"/>
    </location>
</feature>
<evidence type="ECO:0000313" key="13">
    <source>
        <dbReference type="EMBL" id="TXG62581.1"/>
    </source>
</evidence>
<dbReference type="NCBIfam" id="TIGR00756">
    <property type="entry name" value="PPR"/>
    <property type="match status" value="10"/>
</dbReference>
<dbReference type="FunFam" id="3.40.47.10:FF:000014">
    <property type="entry name" value="Chalcone synthase 1"/>
    <property type="match status" value="1"/>
</dbReference>
<dbReference type="EMBL" id="VAHF01000004">
    <property type="protein sequence ID" value="TXG62581.1"/>
    <property type="molecule type" value="Genomic_DNA"/>
</dbReference>
<dbReference type="Pfam" id="PF01535">
    <property type="entry name" value="PPR"/>
    <property type="match status" value="3"/>
</dbReference>
<feature type="repeat" description="PPR" evidence="10">
    <location>
        <begin position="1664"/>
        <end position="1698"/>
    </location>
</feature>
<dbReference type="PROSITE" id="PS51192">
    <property type="entry name" value="HELICASE_ATP_BIND_1"/>
    <property type="match status" value="1"/>
</dbReference>
<evidence type="ECO:0000256" key="2">
    <source>
        <dbReference type="ARBA" id="ARBA00005531"/>
    </source>
</evidence>
<reference evidence="14" key="1">
    <citation type="journal article" date="2019" name="Gigascience">
        <title>De novo genome assembly of the endangered Acer yangbiense, a plant species with extremely small populations endemic to Yunnan Province, China.</title>
        <authorList>
            <person name="Yang J."/>
            <person name="Wariss H.M."/>
            <person name="Tao L."/>
            <person name="Zhang R."/>
            <person name="Yun Q."/>
            <person name="Hollingsworth P."/>
            <person name="Dao Z."/>
            <person name="Luo G."/>
            <person name="Guo H."/>
            <person name="Ma Y."/>
            <person name="Sun W."/>
        </authorList>
    </citation>
    <scope>NUCLEOTIDE SEQUENCE [LARGE SCALE GENOMIC DNA]</scope>
    <source>
        <strain evidence="14">cv. Malutang</strain>
    </source>
</reference>
<evidence type="ECO:0000313" key="14">
    <source>
        <dbReference type="Proteomes" id="UP000323000"/>
    </source>
</evidence>
<name>A0A5C7HZL5_9ROSI</name>
<feature type="repeat" description="PPR" evidence="10">
    <location>
        <begin position="1699"/>
        <end position="1733"/>
    </location>
</feature>
<dbReference type="PANTHER" id="PTHR47157">
    <property type="entry name" value="CHROMODOMAIN-HELICASE-DNA-BINDING PROTEIN 1-LIKE"/>
    <property type="match status" value="1"/>
</dbReference>
<comment type="subcellular location">
    <subcellularLocation>
        <location evidence="1">Nucleus</location>
    </subcellularLocation>
</comment>
<keyword evidence="4" id="KW-0677">Repeat</keyword>
<dbReference type="SUPFAM" id="SSF53901">
    <property type="entry name" value="Thiolase-like"/>
    <property type="match status" value="2"/>
</dbReference>
<dbReference type="GO" id="GO:0005634">
    <property type="term" value="C:nucleus"/>
    <property type="evidence" value="ECO:0007669"/>
    <property type="project" value="UniProtKB-SubCell"/>
</dbReference>
<comment type="similarity">
    <text evidence="3">Belongs to the SNF2/RAD54 helicase family.</text>
</comment>
<dbReference type="Pfam" id="PF00176">
    <property type="entry name" value="SNF2-rel_dom"/>
    <property type="match status" value="1"/>
</dbReference>
<comment type="caution">
    <text evidence="13">The sequence shown here is derived from an EMBL/GenBank/DDBJ whole genome shotgun (WGS) entry which is preliminary data.</text>
</comment>
<feature type="repeat" description="PPR" evidence="10">
    <location>
        <begin position="1947"/>
        <end position="1981"/>
    </location>
</feature>
<evidence type="ECO:0000256" key="1">
    <source>
        <dbReference type="ARBA" id="ARBA00004123"/>
    </source>
</evidence>
<evidence type="ECO:0000256" key="10">
    <source>
        <dbReference type="PROSITE-ProRule" id="PRU00708"/>
    </source>
</evidence>
<evidence type="ECO:0000256" key="8">
    <source>
        <dbReference type="ARBA" id="ARBA00023242"/>
    </source>
</evidence>
<dbReference type="Gene3D" id="3.40.50.10810">
    <property type="entry name" value="Tandem AAA-ATPase domain"/>
    <property type="match status" value="1"/>
</dbReference>
<keyword evidence="7" id="KW-0067">ATP-binding</keyword>
<dbReference type="CDD" id="cd00831">
    <property type="entry name" value="CHS_like"/>
    <property type="match status" value="1"/>
</dbReference>
<dbReference type="InterPro" id="IPR027417">
    <property type="entry name" value="P-loop_NTPase"/>
</dbReference>
<dbReference type="Gene3D" id="1.25.40.10">
    <property type="entry name" value="Tetratricopeptide repeat domain"/>
    <property type="match status" value="6"/>
</dbReference>
<feature type="repeat" description="PPR" evidence="10">
    <location>
        <begin position="1556"/>
        <end position="1586"/>
    </location>
</feature>
<dbReference type="GO" id="GO:0005524">
    <property type="term" value="F:ATP binding"/>
    <property type="evidence" value="ECO:0007669"/>
    <property type="project" value="UniProtKB-KW"/>
</dbReference>
<dbReference type="CDD" id="cd18793">
    <property type="entry name" value="SF2_C_SNF"/>
    <property type="match status" value="1"/>
</dbReference>
<evidence type="ECO:0000256" key="5">
    <source>
        <dbReference type="ARBA" id="ARBA00022741"/>
    </source>
</evidence>
<feature type="domain" description="Helicase C-terminal" evidence="12">
    <location>
        <begin position="826"/>
        <end position="1003"/>
    </location>
</feature>
<dbReference type="SMART" id="SM00487">
    <property type="entry name" value="DEXDc"/>
    <property type="match status" value="1"/>
</dbReference>
<dbReference type="InterPro" id="IPR016039">
    <property type="entry name" value="Thiolase-like"/>
</dbReference>
<keyword evidence="5" id="KW-0547">Nucleotide-binding</keyword>
<dbReference type="FunFam" id="3.40.47.10:FF:000025">
    <property type="entry name" value="Chalcone synthase 2"/>
    <property type="match status" value="1"/>
</dbReference>
<protein>
    <submittedName>
        <fullName evidence="13">Uncharacterized protein</fullName>
    </submittedName>
</protein>
<dbReference type="Gene3D" id="3.40.50.300">
    <property type="entry name" value="P-loop containing nucleotide triphosphate hydrolases"/>
    <property type="match status" value="1"/>
</dbReference>
<dbReference type="Gene3D" id="3.40.220.10">
    <property type="entry name" value="Leucine Aminopeptidase, subunit E, domain 1"/>
    <property type="match status" value="1"/>
</dbReference>
<feature type="repeat" description="PPR" evidence="10">
    <location>
        <begin position="1775"/>
        <end position="1809"/>
    </location>
</feature>
<evidence type="ECO:0000256" key="9">
    <source>
        <dbReference type="ARBA" id="ARBA00052859"/>
    </source>
</evidence>
<feature type="repeat" description="PPR" evidence="10">
    <location>
        <begin position="1810"/>
        <end position="1844"/>
    </location>
</feature>
<dbReference type="PANTHER" id="PTHR47157:SF1">
    <property type="entry name" value="CHROMODOMAIN-HELICASE-DNA-BINDING PROTEIN 1-LIKE"/>
    <property type="match status" value="1"/>
</dbReference>
<accession>A0A5C7HZL5</accession>
<dbReference type="InterPro" id="IPR014001">
    <property type="entry name" value="Helicase_ATP-bd"/>
</dbReference>
<evidence type="ECO:0000259" key="11">
    <source>
        <dbReference type="PROSITE" id="PS51192"/>
    </source>
</evidence>
<dbReference type="InterPro" id="IPR011990">
    <property type="entry name" value="TPR-like_helical_dom_sf"/>
</dbReference>
<proteinExistence type="inferred from homology"/>
<evidence type="ECO:0000256" key="6">
    <source>
        <dbReference type="ARBA" id="ARBA00022801"/>
    </source>
</evidence>
<evidence type="ECO:0000256" key="4">
    <source>
        <dbReference type="ARBA" id="ARBA00022737"/>
    </source>
</evidence>
<dbReference type="GO" id="GO:0050635">
    <property type="term" value="F:acridone synthase activity"/>
    <property type="evidence" value="ECO:0007669"/>
    <property type="project" value="UniProtKB-EC"/>
</dbReference>
<dbReference type="Pfam" id="PF13041">
    <property type="entry name" value="PPR_2"/>
    <property type="match status" value="3"/>
</dbReference>
<dbReference type="Pfam" id="PF13812">
    <property type="entry name" value="PPR_3"/>
    <property type="match status" value="1"/>
</dbReference>
<dbReference type="SMART" id="SM00490">
    <property type="entry name" value="HELICc"/>
    <property type="match status" value="1"/>
</dbReference>
<evidence type="ECO:0000256" key="7">
    <source>
        <dbReference type="ARBA" id="ARBA00022840"/>
    </source>
</evidence>
<dbReference type="SUPFAM" id="SSF52949">
    <property type="entry name" value="Macro domain-like"/>
    <property type="match status" value="1"/>
</dbReference>
<dbReference type="GO" id="GO:0006281">
    <property type="term" value="P:DNA repair"/>
    <property type="evidence" value="ECO:0007669"/>
    <property type="project" value="InterPro"/>
</dbReference>
<feature type="repeat" description="PPR" evidence="10">
    <location>
        <begin position="1450"/>
        <end position="1484"/>
    </location>
</feature>
<evidence type="ECO:0000259" key="12">
    <source>
        <dbReference type="PROSITE" id="PS51194"/>
    </source>
</evidence>
<dbReference type="GO" id="GO:0016787">
    <property type="term" value="F:hydrolase activity"/>
    <property type="evidence" value="ECO:0007669"/>
    <property type="project" value="UniProtKB-KW"/>
</dbReference>
<comment type="catalytic activity">
    <reaction evidence="9">
        <text>N-methylanthraniloyl-CoA + 3 malonyl-CoA + 3 H(+) = 1,3-dihydroxy-N-methylacridone + 3 CO2 + 4 CoA + H2O</text>
        <dbReference type="Rhea" id="RHEA:22224"/>
        <dbReference type="ChEBI" id="CHEBI:15377"/>
        <dbReference type="ChEBI" id="CHEBI:15378"/>
        <dbReference type="ChEBI" id="CHEBI:16526"/>
        <dbReference type="ChEBI" id="CHEBI:30306"/>
        <dbReference type="ChEBI" id="CHEBI:57287"/>
        <dbReference type="ChEBI" id="CHEBI:57384"/>
        <dbReference type="ChEBI" id="CHEBI:58630"/>
        <dbReference type="EC" id="2.3.1.159"/>
    </reaction>
</comment>
<dbReference type="InterPro" id="IPR043472">
    <property type="entry name" value="Macro_dom-like"/>
</dbReference>
<feature type="domain" description="Helicase ATP-binding" evidence="11">
    <location>
        <begin position="511"/>
        <end position="688"/>
    </location>
</feature>
<dbReference type="PROSITE" id="PS51194">
    <property type="entry name" value="HELICASE_CTER"/>
    <property type="match status" value="1"/>
</dbReference>
<dbReference type="Gene3D" id="3.40.47.10">
    <property type="match status" value="2"/>
</dbReference>
<dbReference type="InterPro" id="IPR012328">
    <property type="entry name" value="Chalcone/stilbene_synt_C"/>
</dbReference>
<dbReference type="PROSITE" id="PS51375">
    <property type="entry name" value="PPR"/>
    <property type="match status" value="11"/>
</dbReference>
<dbReference type="GO" id="GO:0006338">
    <property type="term" value="P:chromatin remodeling"/>
    <property type="evidence" value="ECO:0007669"/>
    <property type="project" value="InterPro"/>
</dbReference>